<dbReference type="InterPro" id="IPR036942">
    <property type="entry name" value="Beta-barrel_TonB_sf"/>
</dbReference>
<evidence type="ECO:0000256" key="7">
    <source>
        <dbReference type="ARBA" id="ARBA00023077"/>
    </source>
</evidence>
<dbReference type="Gene3D" id="2.40.170.20">
    <property type="entry name" value="TonB-dependent receptor, beta-barrel domain"/>
    <property type="match status" value="1"/>
</dbReference>
<dbReference type="GO" id="GO:0006826">
    <property type="term" value="P:iron ion transport"/>
    <property type="evidence" value="ECO:0007669"/>
    <property type="project" value="UniProtKB-KW"/>
</dbReference>
<dbReference type="Pfam" id="PF00593">
    <property type="entry name" value="TonB_dep_Rec_b-barrel"/>
    <property type="match status" value="1"/>
</dbReference>
<evidence type="ECO:0000256" key="5">
    <source>
        <dbReference type="ARBA" id="ARBA00023004"/>
    </source>
</evidence>
<keyword evidence="2" id="KW-0813">Transport</keyword>
<keyword evidence="6" id="KW-0406">Ion transport</keyword>
<keyword evidence="7" id="KW-0798">TonB box</keyword>
<feature type="domain" description="TonB-dependent receptor-like beta-barrel" evidence="10">
    <location>
        <begin position="1"/>
        <end position="198"/>
    </location>
</feature>
<keyword evidence="8" id="KW-0472">Membrane</keyword>
<evidence type="ECO:0000256" key="8">
    <source>
        <dbReference type="ARBA" id="ARBA00023136"/>
    </source>
</evidence>
<feature type="non-terminal residue" evidence="11">
    <location>
        <position position="1"/>
    </location>
</feature>
<gene>
    <name evidence="11" type="ORF">METZ01_LOCUS114882</name>
</gene>
<protein>
    <recommendedName>
        <fullName evidence="10">TonB-dependent receptor-like beta-barrel domain-containing protein</fullName>
    </recommendedName>
</protein>
<keyword evidence="5" id="KW-0408">Iron</keyword>
<evidence type="ECO:0000256" key="2">
    <source>
        <dbReference type="ARBA" id="ARBA00022448"/>
    </source>
</evidence>
<reference evidence="11" key="1">
    <citation type="submission" date="2018-05" db="EMBL/GenBank/DDBJ databases">
        <authorList>
            <person name="Lanie J.A."/>
            <person name="Ng W.-L."/>
            <person name="Kazmierczak K.M."/>
            <person name="Andrzejewski T.M."/>
            <person name="Davidsen T.M."/>
            <person name="Wayne K.J."/>
            <person name="Tettelin H."/>
            <person name="Glass J.I."/>
            <person name="Rusch D."/>
            <person name="Podicherti R."/>
            <person name="Tsui H.-C.T."/>
            <person name="Winkler M.E."/>
        </authorList>
    </citation>
    <scope>NUCLEOTIDE SEQUENCE</scope>
</reference>
<dbReference type="PANTHER" id="PTHR32552">
    <property type="entry name" value="FERRICHROME IRON RECEPTOR-RELATED"/>
    <property type="match status" value="1"/>
</dbReference>
<keyword evidence="3" id="KW-0410">Iron transport</keyword>
<dbReference type="AlphaFoldDB" id="A0A381XBF3"/>
<evidence type="ECO:0000259" key="10">
    <source>
        <dbReference type="Pfam" id="PF00593"/>
    </source>
</evidence>
<sequence length="237" mass="26567">DPEELIAYEIGYKGQFLNDTLQVFASTYYYDYSDIHTFGSEVSAATGGTTTSVLLAPGAEITGFEAEILWLATDTITLGGNVSFTPSEYTKTLLIQDAADFRFPDGLIPNQDTNLDIKGNQVLQVPEYKGSAFVTWDYPMGDRGDLSLTLSASWISEVYFSQFETDFDRAPAYERYDLRATWMSPNKNWIVTGFVHNLTDDIGIRQIEPHGSQDGFRRTGQVTEPRLYGLEVTWSLN</sequence>
<keyword evidence="9" id="KW-0998">Cell outer membrane</keyword>
<dbReference type="EMBL" id="UINC01014562">
    <property type="protein sequence ID" value="SVA62028.1"/>
    <property type="molecule type" value="Genomic_DNA"/>
</dbReference>
<comment type="subcellular location">
    <subcellularLocation>
        <location evidence="1">Cell outer membrane</location>
        <topology evidence="1">Multi-pass membrane protein</topology>
    </subcellularLocation>
</comment>
<evidence type="ECO:0000256" key="9">
    <source>
        <dbReference type="ARBA" id="ARBA00023237"/>
    </source>
</evidence>
<evidence type="ECO:0000256" key="1">
    <source>
        <dbReference type="ARBA" id="ARBA00004571"/>
    </source>
</evidence>
<dbReference type="InterPro" id="IPR000531">
    <property type="entry name" value="Beta-barrel_TonB"/>
</dbReference>
<dbReference type="InterPro" id="IPR039426">
    <property type="entry name" value="TonB-dep_rcpt-like"/>
</dbReference>
<accession>A0A381XBF3</accession>
<evidence type="ECO:0000256" key="3">
    <source>
        <dbReference type="ARBA" id="ARBA00022496"/>
    </source>
</evidence>
<evidence type="ECO:0000256" key="6">
    <source>
        <dbReference type="ARBA" id="ARBA00023065"/>
    </source>
</evidence>
<dbReference type="GO" id="GO:0009279">
    <property type="term" value="C:cell outer membrane"/>
    <property type="evidence" value="ECO:0007669"/>
    <property type="project" value="UniProtKB-SubCell"/>
</dbReference>
<evidence type="ECO:0000313" key="11">
    <source>
        <dbReference type="EMBL" id="SVA62028.1"/>
    </source>
</evidence>
<organism evidence="11">
    <name type="scientific">marine metagenome</name>
    <dbReference type="NCBI Taxonomy" id="408172"/>
    <lineage>
        <taxon>unclassified sequences</taxon>
        <taxon>metagenomes</taxon>
        <taxon>ecological metagenomes</taxon>
    </lineage>
</organism>
<dbReference type="PANTHER" id="PTHR32552:SF81">
    <property type="entry name" value="TONB-DEPENDENT OUTER MEMBRANE RECEPTOR"/>
    <property type="match status" value="1"/>
</dbReference>
<dbReference type="SUPFAM" id="SSF56935">
    <property type="entry name" value="Porins"/>
    <property type="match status" value="1"/>
</dbReference>
<keyword evidence="4" id="KW-0812">Transmembrane</keyword>
<name>A0A381XBF3_9ZZZZ</name>
<evidence type="ECO:0000256" key="4">
    <source>
        <dbReference type="ARBA" id="ARBA00022692"/>
    </source>
</evidence>
<proteinExistence type="predicted"/>